<dbReference type="EMBL" id="BKCJ011427697">
    <property type="protein sequence ID" value="GFD32745.1"/>
    <property type="molecule type" value="Genomic_DNA"/>
</dbReference>
<proteinExistence type="predicted"/>
<feature type="region of interest" description="Disordered" evidence="1">
    <location>
        <begin position="24"/>
        <end position="70"/>
    </location>
</feature>
<protein>
    <submittedName>
        <fullName evidence="2">Uncharacterized protein</fullName>
    </submittedName>
</protein>
<accession>A0A699VBJ8</accession>
<feature type="compositionally biased region" description="Low complexity" evidence="1">
    <location>
        <begin position="32"/>
        <end position="43"/>
    </location>
</feature>
<comment type="caution">
    <text evidence="2">The sequence shown here is derived from an EMBL/GenBank/DDBJ whole genome shotgun (WGS) entry which is preliminary data.</text>
</comment>
<feature type="non-terminal residue" evidence="2">
    <location>
        <position position="1"/>
    </location>
</feature>
<dbReference type="AlphaFoldDB" id="A0A699VBJ8"/>
<gene>
    <name evidence="2" type="ORF">Tci_904714</name>
</gene>
<evidence type="ECO:0000256" key="1">
    <source>
        <dbReference type="SAM" id="MobiDB-lite"/>
    </source>
</evidence>
<sequence>EEYYLSKKDGELVASTIMRSGTSLLVGEETAPRSGPGRPAGRGIYPGRSGPDVAGANPAAHPAGARGAGV</sequence>
<evidence type="ECO:0000313" key="2">
    <source>
        <dbReference type="EMBL" id="GFD32745.1"/>
    </source>
</evidence>
<feature type="compositionally biased region" description="Low complexity" evidence="1">
    <location>
        <begin position="54"/>
        <end position="70"/>
    </location>
</feature>
<organism evidence="2">
    <name type="scientific">Tanacetum cinerariifolium</name>
    <name type="common">Dalmatian daisy</name>
    <name type="synonym">Chrysanthemum cinerariifolium</name>
    <dbReference type="NCBI Taxonomy" id="118510"/>
    <lineage>
        <taxon>Eukaryota</taxon>
        <taxon>Viridiplantae</taxon>
        <taxon>Streptophyta</taxon>
        <taxon>Embryophyta</taxon>
        <taxon>Tracheophyta</taxon>
        <taxon>Spermatophyta</taxon>
        <taxon>Magnoliopsida</taxon>
        <taxon>eudicotyledons</taxon>
        <taxon>Gunneridae</taxon>
        <taxon>Pentapetalae</taxon>
        <taxon>asterids</taxon>
        <taxon>campanulids</taxon>
        <taxon>Asterales</taxon>
        <taxon>Asteraceae</taxon>
        <taxon>Asteroideae</taxon>
        <taxon>Anthemideae</taxon>
        <taxon>Anthemidinae</taxon>
        <taxon>Tanacetum</taxon>
    </lineage>
</organism>
<reference evidence="2" key="1">
    <citation type="journal article" date="2019" name="Sci. Rep.">
        <title>Draft genome of Tanacetum cinerariifolium, the natural source of mosquito coil.</title>
        <authorList>
            <person name="Yamashiro T."/>
            <person name="Shiraishi A."/>
            <person name="Satake H."/>
            <person name="Nakayama K."/>
        </authorList>
    </citation>
    <scope>NUCLEOTIDE SEQUENCE</scope>
</reference>
<name>A0A699VBJ8_TANCI</name>